<dbReference type="RefSeq" id="WP_369917712.1">
    <property type="nucleotide sequence ID" value="NZ_JBCLSQ010000003.1"/>
</dbReference>
<dbReference type="Proteomes" id="UP001565242">
    <property type="component" value="Unassembled WGS sequence"/>
</dbReference>
<gene>
    <name evidence="1" type="ORF">AALM99_02055</name>
</gene>
<evidence type="ECO:0000313" key="1">
    <source>
        <dbReference type="EMBL" id="MEY8537231.1"/>
    </source>
</evidence>
<organism evidence="1 2">
    <name type="scientific">Lactococcus muris</name>
    <dbReference type="NCBI Taxonomy" id="2941330"/>
    <lineage>
        <taxon>Bacteria</taxon>
        <taxon>Bacillati</taxon>
        <taxon>Bacillota</taxon>
        <taxon>Bacilli</taxon>
        <taxon>Lactobacillales</taxon>
        <taxon>Streptococcaceae</taxon>
        <taxon>Lactococcus</taxon>
    </lineage>
</organism>
<keyword evidence="2" id="KW-1185">Reference proteome</keyword>
<sequence>MIHKITSEISLLLDKAVDIKLDFRKREYTFDDLLVFLQKNNRSKDLRNLLSAIDSLEATLYLLNNSLNDIADIQQKFRG</sequence>
<dbReference type="EMBL" id="JBCLSQ010000003">
    <property type="protein sequence ID" value="MEY8537231.1"/>
    <property type="molecule type" value="Genomic_DNA"/>
</dbReference>
<comment type="caution">
    <text evidence="1">The sequence shown here is derived from an EMBL/GenBank/DDBJ whole genome shotgun (WGS) entry which is preliminary data.</text>
</comment>
<proteinExistence type="predicted"/>
<protein>
    <submittedName>
        <fullName evidence="1">Uncharacterized protein</fullName>
    </submittedName>
</protein>
<evidence type="ECO:0000313" key="2">
    <source>
        <dbReference type="Proteomes" id="UP001565242"/>
    </source>
</evidence>
<accession>A0ABV4D641</accession>
<name>A0ABV4D641_9LACT</name>
<reference evidence="1 2" key="1">
    <citation type="submission" date="2024-03" db="EMBL/GenBank/DDBJ databases">
        <title>Mouse gut bacterial collection (mGBC) of GemPharmatech.</title>
        <authorList>
            <person name="He Y."/>
            <person name="Dong L."/>
            <person name="Wu D."/>
            <person name="Gao X."/>
            <person name="Lin Z."/>
        </authorList>
    </citation>
    <scope>NUCLEOTIDE SEQUENCE [LARGE SCALE GENOMIC DNA]</scope>
    <source>
        <strain evidence="1 2">20-218</strain>
    </source>
</reference>